<dbReference type="InterPro" id="IPR006282">
    <property type="entry name" value="Thi_PPkinase"/>
</dbReference>
<dbReference type="GO" id="GO:0006772">
    <property type="term" value="P:thiamine metabolic process"/>
    <property type="evidence" value="ECO:0007669"/>
    <property type="project" value="UniProtKB-UniRule"/>
</dbReference>
<gene>
    <name evidence="7" type="ORF">H8S11_10660</name>
</gene>
<sequence length="223" mass="24158">MTNNQRICYVVGAMSLSPSLRPYPALGDYVIAADRGYDSLMAYGVTPDLVVGDFDSLGRTPSHPNVIQLPAEKDDTDMVYALRKGLELGYRRFVLLGGVGGRLEHTLGNLQLLDWLTTQGAHGFLAGEKTAATALRNSSLTFPASMSGYLSVFCNSGTAEGVTLTGLKFPLDQYQMEGSFPIGVSNEFLGTEATVSVRHGSLLLLWEESGNFYSQLPKLWPNP</sequence>
<evidence type="ECO:0000256" key="5">
    <source>
        <dbReference type="NCBIfam" id="TIGR01378"/>
    </source>
</evidence>
<dbReference type="InterPro" id="IPR007373">
    <property type="entry name" value="Thiamin_PyroPKinase_B1-bd"/>
</dbReference>
<dbReference type="GO" id="GO:0004788">
    <property type="term" value="F:thiamine diphosphokinase activity"/>
    <property type="evidence" value="ECO:0007669"/>
    <property type="project" value="UniProtKB-UniRule"/>
</dbReference>
<dbReference type="EMBL" id="JACOPO010000007">
    <property type="protein sequence ID" value="MBC5723269.1"/>
    <property type="molecule type" value="Genomic_DNA"/>
</dbReference>
<dbReference type="Pfam" id="PF04265">
    <property type="entry name" value="TPK_B1_binding"/>
    <property type="match status" value="1"/>
</dbReference>
<dbReference type="GO" id="GO:0030975">
    <property type="term" value="F:thiamine binding"/>
    <property type="evidence" value="ECO:0007669"/>
    <property type="project" value="InterPro"/>
</dbReference>
<dbReference type="InterPro" id="IPR036371">
    <property type="entry name" value="TPK_B1-bd_sf"/>
</dbReference>
<dbReference type="Gene3D" id="3.40.50.10240">
    <property type="entry name" value="Thiamin pyrophosphokinase, catalytic domain"/>
    <property type="match status" value="1"/>
</dbReference>
<keyword evidence="3" id="KW-0418">Kinase</keyword>
<proteinExistence type="predicted"/>
<evidence type="ECO:0000256" key="1">
    <source>
        <dbReference type="ARBA" id="ARBA00022679"/>
    </source>
</evidence>
<name>A0A8J6J2N0_9FIRM</name>
<dbReference type="SUPFAM" id="SSF63862">
    <property type="entry name" value="Thiamin pyrophosphokinase, substrate-binding domain"/>
    <property type="match status" value="1"/>
</dbReference>
<dbReference type="SMART" id="SM00983">
    <property type="entry name" value="TPK_B1_binding"/>
    <property type="match status" value="1"/>
</dbReference>
<evidence type="ECO:0000313" key="7">
    <source>
        <dbReference type="EMBL" id="MBC5723269.1"/>
    </source>
</evidence>
<dbReference type="GO" id="GO:0005524">
    <property type="term" value="F:ATP binding"/>
    <property type="evidence" value="ECO:0007669"/>
    <property type="project" value="UniProtKB-KW"/>
</dbReference>
<reference evidence="7" key="1">
    <citation type="submission" date="2020-08" db="EMBL/GenBank/DDBJ databases">
        <title>Genome public.</title>
        <authorList>
            <person name="Liu C."/>
            <person name="Sun Q."/>
        </authorList>
    </citation>
    <scope>NUCLEOTIDE SEQUENCE</scope>
    <source>
        <strain evidence="7">NSJ-23</strain>
    </source>
</reference>
<dbReference type="GO" id="GO:0009229">
    <property type="term" value="P:thiamine diphosphate biosynthetic process"/>
    <property type="evidence" value="ECO:0007669"/>
    <property type="project" value="InterPro"/>
</dbReference>
<evidence type="ECO:0000256" key="4">
    <source>
        <dbReference type="ARBA" id="ARBA00022840"/>
    </source>
</evidence>
<evidence type="ECO:0000313" key="8">
    <source>
        <dbReference type="Proteomes" id="UP000628736"/>
    </source>
</evidence>
<dbReference type="NCBIfam" id="TIGR01378">
    <property type="entry name" value="thi_PPkinase"/>
    <property type="match status" value="1"/>
</dbReference>
<dbReference type="GO" id="GO:0016301">
    <property type="term" value="F:kinase activity"/>
    <property type="evidence" value="ECO:0007669"/>
    <property type="project" value="UniProtKB-KW"/>
</dbReference>
<feature type="domain" description="Thiamin pyrophosphokinase thiamin-binding" evidence="6">
    <location>
        <begin position="127"/>
        <end position="203"/>
    </location>
</feature>
<dbReference type="InterPro" id="IPR036759">
    <property type="entry name" value="TPK_catalytic_sf"/>
</dbReference>
<keyword evidence="4" id="KW-0067">ATP-binding</keyword>
<keyword evidence="2" id="KW-0547">Nucleotide-binding</keyword>
<dbReference type="PANTHER" id="PTHR41299">
    <property type="entry name" value="THIAMINE PYROPHOSPHOKINASE"/>
    <property type="match status" value="1"/>
</dbReference>
<dbReference type="CDD" id="cd07995">
    <property type="entry name" value="TPK"/>
    <property type="match status" value="1"/>
</dbReference>
<dbReference type="RefSeq" id="WP_186853134.1">
    <property type="nucleotide sequence ID" value="NZ_JACOPO010000007.1"/>
</dbReference>
<dbReference type="EC" id="2.7.6.2" evidence="5"/>
<dbReference type="SUPFAM" id="SSF63999">
    <property type="entry name" value="Thiamin pyrophosphokinase, catalytic domain"/>
    <property type="match status" value="1"/>
</dbReference>
<protein>
    <recommendedName>
        <fullName evidence="5">Thiamine diphosphokinase</fullName>
        <ecNumber evidence="5">2.7.6.2</ecNumber>
    </recommendedName>
</protein>
<dbReference type="PANTHER" id="PTHR41299:SF1">
    <property type="entry name" value="THIAMINE PYROPHOSPHOKINASE"/>
    <property type="match status" value="1"/>
</dbReference>
<accession>A0A8J6J2N0</accession>
<evidence type="ECO:0000256" key="2">
    <source>
        <dbReference type="ARBA" id="ARBA00022741"/>
    </source>
</evidence>
<organism evidence="7 8">
    <name type="scientific">Flintibacter hominis</name>
    <dbReference type="NCBI Taxonomy" id="2763048"/>
    <lineage>
        <taxon>Bacteria</taxon>
        <taxon>Bacillati</taxon>
        <taxon>Bacillota</taxon>
        <taxon>Clostridia</taxon>
        <taxon>Eubacteriales</taxon>
        <taxon>Flintibacter</taxon>
    </lineage>
</organism>
<dbReference type="Pfam" id="PF04263">
    <property type="entry name" value="TPK_catalytic"/>
    <property type="match status" value="1"/>
</dbReference>
<evidence type="ECO:0000256" key="3">
    <source>
        <dbReference type="ARBA" id="ARBA00022777"/>
    </source>
</evidence>
<keyword evidence="1 7" id="KW-0808">Transferase</keyword>
<comment type="caution">
    <text evidence="7">The sequence shown here is derived from an EMBL/GenBank/DDBJ whole genome shotgun (WGS) entry which is preliminary data.</text>
</comment>
<dbReference type="Proteomes" id="UP000628736">
    <property type="component" value="Unassembled WGS sequence"/>
</dbReference>
<dbReference type="InterPro" id="IPR007371">
    <property type="entry name" value="TPK_catalytic"/>
</dbReference>
<evidence type="ECO:0000259" key="6">
    <source>
        <dbReference type="SMART" id="SM00983"/>
    </source>
</evidence>
<dbReference type="AlphaFoldDB" id="A0A8J6J2N0"/>
<dbReference type="InterPro" id="IPR053149">
    <property type="entry name" value="TPK"/>
</dbReference>
<keyword evidence="8" id="KW-1185">Reference proteome</keyword>